<organism evidence="5 6">
    <name type="scientific">Kingdonia uniflora</name>
    <dbReference type="NCBI Taxonomy" id="39325"/>
    <lineage>
        <taxon>Eukaryota</taxon>
        <taxon>Viridiplantae</taxon>
        <taxon>Streptophyta</taxon>
        <taxon>Embryophyta</taxon>
        <taxon>Tracheophyta</taxon>
        <taxon>Spermatophyta</taxon>
        <taxon>Magnoliopsida</taxon>
        <taxon>Ranunculales</taxon>
        <taxon>Circaeasteraceae</taxon>
        <taxon>Kingdonia</taxon>
    </lineage>
</organism>
<evidence type="ECO:0008006" key="7">
    <source>
        <dbReference type="Google" id="ProtNLM"/>
    </source>
</evidence>
<gene>
    <name evidence="5" type="ORF">GIB67_040430</name>
</gene>
<sequence>MGDPSELDPNTGEYAENILPAMENLDLAVKAANLVIRVSTIITTAGLGSSYPPLAGEFGGSVSSVMQSIIGFLAENRSPLLVNVYPYFSLDIRLNYSLFGLDKIVVQDSTLGYTNLFDAVVDATYSAALEKIGASKIEIVVSESKWPSAGNGDVASIGNAETCNNNLIKPVSGNSGTPKRLGKSIEVYVFAIFKENLKP</sequence>
<protein>
    <recommendedName>
        <fullName evidence="7">Glucan endo-1,3-beta-D-glucosidase</fullName>
    </recommendedName>
</protein>
<dbReference type="InterPro" id="IPR017853">
    <property type="entry name" value="GH"/>
</dbReference>
<dbReference type="GO" id="GO:0005975">
    <property type="term" value="P:carbohydrate metabolic process"/>
    <property type="evidence" value="ECO:0007669"/>
    <property type="project" value="InterPro"/>
</dbReference>
<comment type="caution">
    <text evidence="5">The sequence shown here is derived from an EMBL/GenBank/DDBJ whole genome shotgun (WGS) entry which is preliminary data.</text>
</comment>
<dbReference type="OrthoDB" id="941679at2759"/>
<dbReference type="SUPFAM" id="SSF51445">
    <property type="entry name" value="(Trans)glycosidases"/>
    <property type="match status" value="1"/>
</dbReference>
<dbReference type="GO" id="GO:0004553">
    <property type="term" value="F:hydrolase activity, hydrolyzing O-glycosyl compounds"/>
    <property type="evidence" value="ECO:0007669"/>
    <property type="project" value="InterPro"/>
</dbReference>
<dbReference type="Pfam" id="PF00332">
    <property type="entry name" value="Glyco_hydro_17"/>
    <property type="match status" value="1"/>
</dbReference>
<dbReference type="EMBL" id="JACGCM010002813">
    <property type="protein sequence ID" value="KAF6135119.1"/>
    <property type="molecule type" value="Genomic_DNA"/>
</dbReference>
<proteinExistence type="inferred from homology"/>
<reference evidence="5 6" key="1">
    <citation type="journal article" date="2020" name="IScience">
        <title>Genome Sequencing of the Endangered Kingdonia uniflora (Circaeasteraceae, Ranunculales) Reveals Potential Mechanisms of Evolutionary Specialization.</title>
        <authorList>
            <person name="Sun Y."/>
            <person name="Deng T."/>
            <person name="Zhang A."/>
            <person name="Moore M.J."/>
            <person name="Landis J.B."/>
            <person name="Lin N."/>
            <person name="Zhang H."/>
            <person name="Zhang X."/>
            <person name="Huang J."/>
            <person name="Zhang X."/>
            <person name="Sun H."/>
            <person name="Wang H."/>
        </authorList>
    </citation>
    <scope>NUCLEOTIDE SEQUENCE [LARGE SCALE GENOMIC DNA]</scope>
    <source>
        <strain evidence="5">TB1705</strain>
        <tissue evidence="5">Leaf</tissue>
    </source>
</reference>
<keyword evidence="6" id="KW-1185">Reference proteome</keyword>
<evidence type="ECO:0000256" key="4">
    <source>
        <dbReference type="RuleBase" id="RU004335"/>
    </source>
</evidence>
<evidence type="ECO:0000256" key="1">
    <source>
        <dbReference type="ARBA" id="ARBA00008773"/>
    </source>
</evidence>
<evidence type="ECO:0000313" key="6">
    <source>
        <dbReference type="Proteomes" id="UP000541444"/>
    </source>
</evidence>
<dbReference type="InterPro" id="IPR044965">
    <property type="entry name" value="Glyco_hydro_17_plant"/>
</dbReference>
<keyword evidence="3" id="KW-0326">Glycosidase</keyword>
<dbReference type="Gene3D" id="3.20.20.80">
    <property type="entry name" value="Glycosidases"/>
    <property type="match status" value="1"/>
</dbReference>
<keyword evidence="2" id="KW-0378">Hydrolase</keyword>
<dbReference type="InterPro" id="IPR000490">
    <property type="entry name" value="Glyco_hydro_17"/>
</dbReference>
<dbReference type="PANTHER" id="PTHR32227">
    <property type="entry name" value="GLUCAN ENDO-1,3-BETA-GLUCOSIDASE BG1-RELATED-RELATED"/>
    <property type="match status" value="1"/>
</dbReference>
<name>A0A7J7KXM0_9MAGN</name>
<dbReference type="Proteomes" id="UP000541444">
    <property type="component" value="Unassembled WGS sequence"/>
</dbReference>
<evidence type="ECO:0000256" key="2">
    <source>
        <dbReference type="ARBA" id="ARBA00022801"/>
    </source>
</evidence>
<dbReference type="AlphaFoldDB" id="A0A7J7KXM0"/>
<evidence type="ECO:0000256" key="3">
    <source>
        <dbReference type="ARBA" id="ARBA00023295"/>
    </source>
</evidence>
<comment type="similarity">
    <text evidence="1 4">Belongs to the glycosyl hydrolase 17 family.</text>
</comment>
<evidence type="ECO:0000313" key="5">
    <source>
        <dbReference type="EMBL" id="KAF6135119.1"/>
    </source>
</evidence>
<accession>A0A7J7KXM0</accession>